<dbReference type="InterPro" id="IPR016032">
    <property type="entry name" value="Sig_transdc_resp-reg_C-effctor"/>
</dbReference>
<dbReference type="GO" id="GO:0003677">
    <property type="term" value="F:DNA binding"/>
    <property type="evidence" value="ECO:0007669"/>
    <property type="project" value="UniProtKB-KW"/>
</dbReference>
<sequence length="605" mass="66842">MDAEFLVGEGNQPLLLRRWTVDPGRRPGRGHRAVFLGHSQPTHSGMLGDLGGAFRQLGWNAYSGDIRGHGRSTGSSNPLGHLDYEAGWQRAVADMRLFYEKSFADIPWEHRLIVVPNITALLTLEVLKTWPDLARHIVLISPPPNQRAIAMFGKTFSQTRCKLGSPEAPDEQSLHHLYAFLGSHLKERRHPADVMSRDRALIDAMIADPLGWPTPTPAYWYNIFSGMLSAWKWPKGASVVPGTRCLILFGGEDAMLRDGGFLPPVERFLERVGFDDIASARIEGARSALFLEEKRFGIAERIIRWVGEEWHPEEGHTEIGVAELAAKLLATTSSPGASAEMSPGELVELCYNAIDDESRWNEIIYRMIYEAERSGDLAEAALHKRILSLMPHWERSFTLNRQVMMNATLGVLLQSVIERLQIGIAILDSEGALLHSNRIYLEALSRLFPDTDLPIVGEGSAGALTRRLLTGERAAPASHADRRDTLVIRDDMPVGFRFRPDALRQASLQRKGPASVLVLRTNRDRELGADARVALVELAYGLTGKEAEIALLIAGGKSPEEAAETLGILVSTVRGHLKKAFSKMNVHSQSELTSLLLSGPLGWLG</sequence>
<dbReference type="RefSeq" id="WP_036478483.1">
    <property type="nucleotide sequence ID" value="NZ_JMQM01000001.1"/>
</dbReference>
<dbReference type="SMART" id="SM00421">
    <property type="entry name" value="HTH_LUXR"/>
    <property type="match status" value="1"/>
</dbReference>
<dbReference type="InterPro" id="IPR036388">
    <property type="entry name" value="WH-like_DNA-bd_sf"/>
</dbReference>
<dbReference type="PANTHER" id="PTHR44688:SF16">
    <property type="entry name" value="DNA-BINDING TRANSCRIPTIONAL ACTIVATOR DEVR_DOSR"/>
    <property type="match status" value="1"/>
</dbReference>
<feature type="domain" description="HTH luxR-type" evidence="4">
    <location>
        <begin position="535"/>
        <end position="600"/>
    </location>
</feature>
<dbReference type="EMBL" id="JMQM01000001">
    <property type="protein sequence ID" value="KFB08991.1"/>
    <property type="molecule type" value="Genomic_DNA"/>
</dbReference>
<dbReference type="PROSITE" id="PS50043">
    <property type="entry name" value="HTH_LUXR_2"/>
    <property type="match status" value="1"/>
</dbReference>
<keyword evidence="2" id="KW-0238">DNA-binding</keyword>
<evidence type="ECO:0000256" key="2">
    <source>
        <dbReference type="ARBA" id="ARBA00023125"/>
    </source>
</evidence>
<accession>A0A084U7Q5</accession>
<evidence type="ECO:0000259" key="4">
    <source>
        <dbReference type="PROSITE" id="PS50043"/>
    </source>
</evidence>
<dbReference type="PANTHER" id="PTHR44688">
    <property type="entry name" value="DNA-BINDING TRANSCRIPTIONAL ACTIVATOR DEVR_DOSR"/>
    <property type="match status" value="1"/>
</dbReference>
<dbReference type="InterPro" id="IPR022742">
    <property type="entry name" value="Hydrolase_4"/>
</dbReference>
<dbReference type="Proteomes" id="UP000053675">
    <property type="component" value="Unassembled WGS sequence"/>
</dbReference>
<dbReference type="Gene3D" id="1.10.10.10">
    <property type="entry name" value="Winged helix-like DNA-binding domain superfamily/Winged helix DNA-binding domain"/>
    <property type="match status" value="1"/>
</dbReference>
<dbReference type="OrthoDB" id="5497412at2"/>
<proteinExistence type="predicted"/>
<dbReference type="SUPFAM" id="SSF53474">
    <property type="entry name" value="alpha/beta-Hydrolases"/>
    <property type="match status" value="1"/>
</dbReference>
<dbReference type="InterPro" id="IPR000792">
    <property type="entry name" value="Tscrpt_reg_LuxR_C"/>
</dbReference>
<dbReference type="Pfam" id="PF12146">
    <property type="entry name" value="Hydrolase_4"/>
    <property type="match status" value="1"/>
</dbReference>
<name>A0A084U7Q5_9HYPH</name>
<dbReference type="GO" id="GO:0016787">
    <property type="term" value="F:hydrolase activity"/>
    <property type="evidence" value="ECO:0007669"/>
    <property type="project" value="UniProtKB-KW"/>
</dbReference>
<dbReference type="AlphaFoldDB" id="A0A084U7Q5"/>
<comment type="caution">
    <text evidence="5">The sequence shown here is derived from an EMBL/GenBank/DDBJ whole genome shotgun (WGS) entry which is preliminary data.</text>
</comment>
<protein>
    <submittedName>
        <fullName evidence="5">Alpha/beta hydrolase</fullName>
    </submittedName>
</protein>
<dbReference type="GO" id="GO:0006355">
    <property type="term" value="P:regulation of DNA-templated transcription"/>
    <property type="evidence" value="ECO:0007669"/>
    <property type="project" value="InterPro"/>
</dbReference>
<keyword evidence="3" id="KW-0804">Transcription</keyword>
<keyword evidence="6" id="KW-1185">Reference proteome</keyword>
<dbReference type="eggNOG" id="COG2267">
    <property type="taxonomic scope" value="Bacteria"/>
</dbReference>
<dbReference type="InterPro" id="IPR029058">
    <property type="entry name" value="AB_hydrolase_fold"/>
</dbReference>
<gene>
    <name evidence="5" type="ORF">EL18_00005</name>
</gene>
<keyword evidence="1" id="KW-0805">Transcription regulation</keyword>
<dbReference type="PATRIC" id="fig|472175.3.peg.4"/>
<evidence type="ECO:0000313" key="5">
    <source>
        <dbReference type="EMBL" id="KFB08991.1"/>
    </source>
</evidence>
<dbReference type="CDD" id="cd06170">
    <property type="entry name" value="LuxR_C_like"/>
    <property type="match status" value="1"/>
</dbReference>
<dbReference type="Gene3D" id="3.40.50.1820">
    <property type="entry name" value="alpha/beta hydrolase"/>
    <property type="match status" value="1"/>
</dbReference>
<dbReference type="Pfam" id="PF00196">
    <property type="entry name" value="GerE"/>
    <property type="match status" value="1"/>
</dbReference>
<keyword evidence="5" id="KW-0378">Hydrolase</keyword>
<dbReference type="SUPFAM" id="SSF46894">
    <property type="entry name" value="C-terminal effector domain of the bipartite response regulators"/>
    <property type="match status" value="1"/>
</dbReference>
<evidence type="ECO:0000313" key="6">
    <source>
        <dbReference type="Proteomes" id="UP000053675"/>
    </source>
</evidence>
<dbReference type="PRINTS" id="PR00038">
    <property type="entry name" value="HTHLUXR"/>
</dbReference>
<dbReference type="eggNOG" id="COG2771">
    <property type="taxonomic scope" value="Bacteria"/>
</dbReference>
<organism evidence="5 6">
    <name type="scientific">Nitratireductor basaltis</name>
    <dbReference type="NCBI Taxonomy" id="472175"/>
    <lineage>
        <taxon>Bacteria</taxon>
        <taxon>Pseudomonadati</taxon>
        <taxon>Pseudomonadota</taxon>
        <taxon>Alphaproteobacteria</taxon>
        <taxon>Hyphomicrobiales</taxon>
        <taxon>Phyllobacteriaceae</taxon>
        <taxon>Nitratireductor</taxon>
    </lineage>
</organism>
<evidence type="ECO:0000256" key="1">
    <source>
        <dbReference type="ARBA" id="ARBA00023015"/>
    </source>
</evidence>
<evidence type="ECO:0000256" key="3">
    <source>
        <dbReference type="ARBA" id="ARBA00023163"/>
    </source>
</evidence>
<reference evidence="5 6" key="1">
    <citation type="submission" date="2014-05" db="EMBL/GenBank/DDBJ databases">
        <title>Draft Genome Sequence of Nitratireductor basaltis Strain UMTGB225, A Marine Bacterium Isolated from Green Barrel Tunicate.</title>
        <authorList>
            <person name="Gan H.Y."/>
        </authorList>
    </citation>
    <scope>NUCLEOTIDE SEQUENCE [LARGE SCALE GENOMIC DNA]</scope>
    <source>
        <strain evidence="5 6">UMTGB225</strain>
    </source>
</reference>
<dbReference type="STRING" id="472175.EL18_00005"/>